<keyword evidence="1" id="KW-1133">Transmembrane helix</keyword>
<keyword evidence="1" id="KW-0812">Transmembrane</keyword>
<accession>A0A1F7J7T1</accession>
<evidence type="ECO:0000313" key="2">
    <source>
        <dbReference type="EMBL" id="OGK51673.1"/>
    </source>
</evidence>
<feature type="transmembrane region" description="Helical" evidence="1">
    <location>
        <begin position="27"/>
        <end position="47"/>
    </location>
</feature>
<proteinExistence type="predicted"/>
<evidence type="ECO:0000256" key="1">
    <source>
        <dbReference type="SAM" id="Phobius"/>
    </source>
</evidence>
<evidence type="ECO:0000313" key="3">
    <source>
        <dbReference type="Proteomes" id="UP000176480"/>
    </source>
</evidence>
<dbReference type="STRING" id="1802067.A2966_05045"/>
<reference evidence="2 3" key="1">
    <citation type="journal article" date="2016" name="Nat. Commun.">
        <title>Thousands of microbial genomes shed light on interconnected biogeochemical processes in an aquifer system.</title>
        <authorList>
            <person name="Anantharaman K."/>
            <person name="Brown C.T."/>
            <person name="Hug L.A."/>
            <person name="Sharon I."/>
            <person name="Castelle C.J."/>
            <person name="Probst A.J."/>
            <person name="Thomas B.C."/>
            <person name="Singh A."/>
            <person name="Wilkins M.J."/>
            <person name="Karaoz U."/>
            <person name="Brodie E.L."/>
            <person name="Williams K.H."/>
            <person name="Hubbard S.S."/>
            <person name="Banfield J.F."/>
        </authorList>
    </citation>
    <scope>NUCLEOTIDE SEQUENCE [LARGE SCALE GENOMIC DNA]</scope>
</reference>
<comment type="caution">
    <text evidence="2">The sequence shown here is derived from an EMBL/GenBank/DDBJ whole genome shotgun (WGS) entry which is preliminary data.</text>
</comment>
<sequence>MLESIRRVINKFTPKKLLSSLTGAHRLRFLLILLVAFVVFYFLWIYINTYIFKPKAGVDDVKYDMTAAANKVKVGDEFTVSAIVGPDDSTKRVSAVKLDVAFDDAADHVDYLDYSQVPEYFTEEVIKIAEKSATGKTLHLVLVAKKTTAALQESSSSVQLTMKFKAKRSGIVHFKINEDTDQVVGTSSNIVFSPTGTRETTVVICDVNGDCPTITVTPPITAIPITPPADGIALAFSDFRFQGIVTQPASDVNKIKAKITIKKEDNTLVGEQEVEFIASSSGLWNSSPAIFNQLPAGKYKVFVKGNKHLQMKLCAKVNSAGQDCEIGIFTFQPANPYVIKPPSNEVYNVFLAGDLPRYEHQDGVIDSQDLVFLRNNLGSKNDDKVKIADLTLDKIVDTQDHSLPIFVLGLGINQDTDE</sequence>
<evidence type="ECO:0008006" key="4">
    <source>
        <dbReference type="Google" id="ProtNLM"/>
    </source>
</evidence>
<dbReference type="InterPro" id="IPR036439">
    <property type="entry name" value="Dockerin_dom_sf"/>
</dbReference>
<dbReference type="GO" id="GO:0000272">
    <property type="term" value="P:polysaccharide catabolic process"/>
    <property type="evidence" value="ECO:0007669"/>
    <property type="project" value="InterPro"/>
</dbReference>
<dbReference type="EMBL" id="MGAR01000021">
    <property type="protein sequence ID" value="OGK51673.1"/>
    <property type="molecule type" value="Genomic_DNA"/>
</dbReference>
<keyword evidence="1" id="KW-0472">Membrane</keyword>
<gene>
    <name evidence="2" type="ORF">A2966_05045</name>
</gene>
<dbReference type="Gene3D" id="1.10.1330.10">
    <property type="entry name" value="Dockerin domain"/>
    <property type="match status" value="1"/>
</dbReference>
<organism evidence="2 3">
    <name type="scientific">Candidatus Roizmanbacteria bacterium RIFCSPLOWO2_01_FULL_41_22</name>
    <dbReference type="NCBI Taxonomy" id="1802067"/>
    <lineage>
        <taxon>Bacteria</taxon>
        <taxon>Candidatus Roizmaniibacteriota</taxon>
    </lineage>
</organism>
<protein>
    <recommendedName>
        <fullName evidence="4">Cohesin domain-containing protein</fullName>
    </recommendedName>
</protein>
<name>A0A1F7J7T1_9BACT</name>
<dbReference type="Proteomes" id="UP000176480">
    <property type="component" value="Unassembled WGS sequence"/>
</dbReference>
<dbReference type="AlphaFoldDB" id="A0A1F7J7T1"/>